<dbReference type="FunFam" id="3.30.420.40:FF:000012">
    <property type="entry name" value="tRNA N6-adenosine threonylcarbamoyltransferase"/>
    <property type="match status" value="1"/>
</dbReference>
<protein>
    <recommendedName>
        <fullName evidence="7">tRNA N6-adenosine threonylcarbamoyltransferase</fullName>
        <ecNumber evidence="7">2.3.1.234</ecNumber>
    </recommendedName>
    <alternativeName>
        <fullName evidence="7">N6-L-threonylcarbamoyladenine synthase</fullName>
        <shortName evidence="7">t(6)A synthase</shortName>
    </alternativeName>
    <alternativeName>
        <fullName evidence="7">t(6)A37 threonylcarbamoyladenosine biosynthesis protein TsaD</fullName>
    </alternativeName>
    <alternativeName>
        <fullName evidence="7">tRNA threonylcarbamoyladenosine biosynthesis protein TsaD</fullName>
    </alternativeName>
</protein>
<evidence type="ECO:0000313" key="9">
    <source>
        <dbReference type="EMBL" id="QUL99647.1"/>
    </source>
</evidence>
<dbReference type="InterPro" id="IPR000905">
    <property type="entry name" value="Gcp-like_dom"/>
</dbReference>
<evidence type="ECO:0000256" key="2">
    <source>
        <dbReference type="ARBA" id="ARBA00022694"/>
    </source>
</evidence>
<organism evidence="9">
    <name type="scientific">Candidatus Fermentithermobacillus carboniphilus</name>
    <dbReference type="NCBI Taxonomy" id="3085328"/>
    <lineage>
        <taxon>Bacteria</taxon>
        <taxon>Bacillati</taxon>
        <taxon>Bacillota</taxon>
        <taxon>Candidatus Fermentithermobacillia</taxon>
        <taxon>Candidatus Fermentithermobacillales</taxon>
        <taxon>Candidatus Fermentithermobacillaceae</taxon>
        <taxon>Candidatus Fermentithermobacillus</taxon>
    </lineage>
</organism>
<dbReference type="GO" id="GO:0005737">
    <property type="term" value="C:cytoplasm"/>
    <property type="evidence" value="ECO:0007669"/>
    <property type="project" value="UniProtKB-SubCell"/>
</dbReference>
<feature type="domain" description="Gcp-like" evidence="8">
    <location>
        <begin position="25"/>
        <end position="309"/>
    </location>
</feature>
<sequence length="339" mass="36468">MLLLLGIDTSCDDTSCAVVEDGRRVLSNIVSSQVDLHSKYGGVVPEIASRRHLELMVPVVEEALRTADVSLKDIDGIAVTQGPGLLGSLLVGVSFAKSLAYGRGIPLVSVHHLEAHIYANFLREEVPSFPLLNLVVSGGHSDLILMKAHGIYEVLGETRDDAAGEVFDKVAREMGLPYPGGPFLDKIADSGDPDRFFFPSPKIECEGYNYSFSGIKTRALLQLESCPDRTRCIPHLAASFRKAVVEQLLGRVEEVLDIDGASAKALGVSGGVAANSLLRKEAELLSRRRGIPLFIPPRDLCTDNGAMVAAAGFYRLKAGKIAGPDLNAFSDLELESWGR</sequence>
<dbReference type="NCBIfam" id="TIGR03725">
    <property type="entry name" value="T6A_YeaZ"/>
    <property type="match status" value="1"/>
</dbReference>
<dbReference type="CDD" id="cd24133">
    <property type="entry name" value="ASKHA_NBD_TsaD_bac"/>
    <property type="match status" value="1"/>
</dbReference>
<dbReference type="GO" id="GO:0061711">
    <property type="term" value="F:tRNA N(6)-L-threonylcarbamoyladenine synthase activity"/>
    <property type="evidence" value="ECO:0007669"/>
    <property type="project" value="UniProtKB-EC"/>
</dbReference>
<keyword evidence="4 7" id="KW-0408">Iron</keyword>
<dbReference type="EC" id="2.3.1.234" evidence="7"/>
<dbReference type="EMBL" id="CP062796">
    <property type="protein sequence ID" value="QUL99647.1"/>
    <property type="molecule type" value="Genomic_DNA"/>
</dbReference>
<dbReference type="KEGG" id="fcz:IMF26_07950"/>
<evidence type="ECO:0000256" key="3">
    <source>
        <dbReference type="ARBA" id="ARBA00022723"/>
    </source>
</evidence>
<comment type="similarity">
    <text evidence="7">Belongs to the KAE1 / TsaD family.</text>
</comment>
<gene>
    <name evidence="7 9" type="primary">tsaD</name>
    <name evidence="9" type="ORF">IMF26_07950</name>
</gene>
<reference evidence="9" key="1">
    <citation type="submission" date="2020-10" db="EMBL/GenBank/DDBJ databases">
        <authorList>
            <person name="Kadnikov V."/>
            <person name="Beletsky A.V."/>
            <person name="Mardanov A.V."/>
            <person name="Karnachuk O.V."/>
            <person name="Ravin N.V."/>
        </authorList>
    </citation>
    <scope>NUCLEOTIDE SEQUENCE</scope>
    <source>
        <strain evidence="9">Bu02</strain>
    </source>
</reference>
<dbReference type="PRINTS" id="PR00789">
    <property type="entry name" value="OSIALOPTASE"/>
</dbReference>
<feature type="binding site" evidence="7">
    <location>
        <position position="181"/>
    </location>
    <ligand>
        <name>substrate</name>
    </ligand>
</feature>
<evidence type="ECO:0000256" key="5">
    <source>
        <dbReference type="ARBA" id="ARBA00023315"/>
    </source>
</evidence>
<accession>A0AAT9LGF7</accession>
<evidence type="ECO:0000256" key="4">
    <source>
        <dbReference type="ARBA" id="ARBA00023004"/>
    </source>
</evidence>
<dbReference type="InterPro" id="IPR022496">
    <property type="entry name" value="T6A_TsaB"/>
</dbReference>
<keyword evidence="1 7" id="KW-0808">Transferase</keyword>
<evidence type="ECO:0000259" key="8">
    <source>
        <dbReference type="Pfam" id="PF00814"/>
    </source>
</evidence>
<feature type="binding site" evidence="7">
    <location>
        <position position="116"/>
    </location>
    <ligand>
        <name>Fe cation</name>
        <dbReference type="ChEBI" id="CHEBI:24875"/>
    </ligand>
</feature>
<dbReference type="InterPro" id="IPR022450">
    <property type="entry name" value="TsaD"/>
</dbReference>
<reference evidence="9" key="2">
    <citation type="journal article" date="2023" name="Biology">
        <title>Prokaryotic Life Associated with Coal-Fire Gas Vents Revealed by Metagenomics.</title>
        <authorList>
            <person name="Kadnikov V.V."/>
            <person name="Mardanov A.V."/>
            <person name="Beletsky A.V."/>
            <person name="Karnachuk O.V."/>
            <person name="Ravin N.V."/>
        </authorList>
    </citation>
    <scope>NUCLEOTIDE SEQUENCE</scope>
    <source>
        <strain evidence="9">Bu02</strain>
    </source>
</reference>
<feature type="binding site" evidence="7">
    <location>
        <position position="303"/>
    </location>
    <ligand>
        <name>Fe cation</name>
        <dbReference type="ChEBI" id="CHEBI:24875"/>
    </ligand>
</feature>
<dbReference type="GO" id="GO:0005506">
    <property type="term" value="F:iron ion binding"/>
    <property type="evidence" value="ECO:0007669"/>
    <property type="project" value="UniProtKB-UniRule"/>
</dbReference>
<feature type="binding site" evidence="7">
    <location>
        <position position="168"/>
    </location>
    <ligand>
        <name>substrate</name>
    </ligand>
</feature>
<feature type="binding site" evidence="7">
    <location>
        <position position="112"/>
    </location>
    <ligand>
        <name>Fe cation</name>
        <dbReference type="ChEBI" id="CHEBI:24875"/>
    </ligand>
</feature>
<comment type="subcellular location">
    <subcellularLocation>
        <location evidence="7">Cytoplasm</location>
    </subcellularLocation>
</comment>
<evidence type="ECO:0000256" key="1">
    <source>
        <dbReference type="ARBA" id="ARBA00022679"/>
    </source>
</evidence>
<dbReference type="Pfam" id="PF00814">
    <property type="entry name" value="TsaD"/>
    <property type="match status" value="1"/>
</dbReference>
<comment type="function">
    <text evidence="7">Required for the formation of a threonylcarbamoyl group on adenosine at position 37 (t(6)A37) in tRNAs that read codons beginning with adenine. Is involved in the transfer of the threonylcarbamoyl moiety of threonylcarbamoyl-AMP (TC-AMP) to the N6 group of A37, together with TsaE and TsaB. TsaD likely plays a direct catalytic role in this reaction.</text>
</comment>
<keyword evidence="2 7" id="KW-0819">tRNA processing</keyword>
<feature type="binding site" evidence="7">
    <location>
        <position position="185"/>
    </location>
    <ligand>
        <name>substrate</name>
    </ligand>
</feature>
<comment type="catalytic activity">
    <reaction evidence="6 7">
        <text>L-threonylcarbamoyladenylate + adenosine(37) in tRNA = N(6)-L-threonylcarbamoyladenosine(37) in tRNA + AMP + H(+)</text>
        <dbReference type="Rhea" id="RHEA:37059"/>
        <dbReference type="Rhea" id="RHEA-COMP:10162"/>
        <dbReference type="Rhea" id="RHEA-COMP:10163"/>
        <dbReference type="ChEBI" id="CHEBI:15378"/>
        <dbReference type="ChEBI" id="CHEBI:73682"/>
        <dbReference type="ChEBI" id="CHEBI:74411"/>
        <dbReference type="ChEBI" id="CHEBI:74418"/>
        <dbReference type="ChEBI" id="CHEBI:456215"/>
        <dbReference type="EC" id="2.3.1.234"/>
    </reaction>
</comment>
<proteinExistence type="inferred from homology"/>
<keyword evidence="5 7" id="KW-0012">Acyltransferase</keyword>
<dbReference type="AlphaFoldDB" id="A0AAT9LGF7"/>
<evidence type="ECO:0000256" key="7">
    <source>
        <dbReference type="HAMAP-Rule" id="MF_01445"/>
    </source>
</evidence>
<dbReference type="NCBIfam" id="TIGR00329">
    <property type="entry name" value="gcp_kae1"/>
    <property type="match status" value="1"/>
</dbReference>
<keyword evidence="3 7" id="KW-0479">Metal-binding</keyword>
<dbReference type="InterPro" id="IPR043129">
    <property type="entry name" value="ATPase_NBD"/>
</dbReference>
<feature type="binding site" evidence="7">
    <location>
        <begin position="135"/>
        <end position="139"/>
    </location>
    <ligand>
        <name>substrate</name>
    </ligand>
</feature>
<comment type="cofactor">
    <cofactor evidence="7">
        <name>Fe(2+)</name>
        <dbReference type="ChEBI" id="CHEBI:29033"/>
    </cofactor>
    <text evidence="7">Binds 1 Fe(2+) ion per subunit.</text>
</comment>
<dbReference type="NCBIfam" id="TIGR03723">
    <property type="entry name" value="T6A_TsaD_YgjD"/>
    <property type="match status" value="1"/>
</dbReference>
<dbReference type="Gene3D" id="3.30.420.40">
    <property type="match status" value="2"/>
</dbReference>
<dbReference type="InterPro" id="IPR017861">
    <property type="entry name" value="KAE1/TsaD"/>
</dbReference>
<dbReference type="SUPFAM" id="SSF53067">
    <property type="entry name" value="Actin-like ATPase domain"/>
    <property type="match status" value="1"/>
</dbReference>
<evidence type="ECO:0000256" key="6">
    <source>
        <dbReference type="ARBA" id="ARBA00048117"/>
    </source>
</evidence>
<keyword evidence="7" id="KW-0963">Cytoplasm</keyword>
<feature type="binding site" evidence="7">
    <location>
        <position position="275"/>
    </location>
    <ligand>
        <name>substrate</name>
    </ligand>
</feature>
<name>A0AAT9LGF7_9FIRM</name>
<dbReference type="PANTHER" id="PTHR11735:SF6">
    <property type="entry name" value="TRNA N6-ADENOSINE THREONYLCARBAMOYLTRANSFERASE, MITOCHONDRIAL"/>
    <property type="match status" value="1"/>
</dbReference>
<dbReference type="GO" id="GO:0002949">
    <property type="term" value="P:tRNA threonylcarbamoyladenosine modification"/>
    <property type="evidence" value="ECO:0007669"/>
    <property type="project" value="UniProtKB-UniRule"/>
</dbReference>
<dbReference type="PANTHER" id="PTHR11735">
    <property type="entry name" value="TRNA N6-ADENOSINE THREONYLCARBAMOYLTRANSFERASE"/>
    <property type="match status" value="1"/>
</dbReference>
<dbReference type="HAMAP" id="MF_01445">
    <property type="entry name" value="TsaD"/>
    <property type="match status" value="1"/>
</dbReference>